<dbReference type="EMBL" id="JAKEVZ010000007">
    <property type="protein sequence ID" value="MCF1751621.1"/>
    <property type="molecule type" value="Genomic_DNA"/>
</dbReference>
<dbReference type="Pfam" id="PF00534">
    <property type="entry name" value="Glycos_transf_1"/>
    <property type="match status" value="1"/>
</dbReference>
<dbReference type="InterPro" id="IPR001296">
    <property type="entry name" value="Glyco_trans_1"/>
</dbReference>
<dbReference type="Gene3D" id="3.40.50.2000">
    <property type="entry name" value="Glycogen Phosphorylase B"/>
    <property type="match status" value="2"/>
</dbReference>
<dbReference type="SUPFAM" id="SSF53756">
    <property type="entry name" value="UDP-Glycosyltransferase/glycogen phosphorylase"/>
    <property type="match status" value="1"/>
</dbReference>
<dbReference type="Proteomes" id="UP001201449">
    <property type="component" value="Unassembled WGS sequence"/>
</dbReference>
<keyword evidence="3" id="KW-0328">Glycosyltransferase</keyword>
<name>A0ABS9BVI3_9BACT</name>
<keyword evidence="1" id="KW-0812">Transmembrane</keyword>
<dbReference type="GO" id="GO:0016757">
    <property type="term" value="F:glycosyltransferase activity"/>
    <property type="evidence" value="ECO:0007669"/>
    <property type="project" value="UniProtKB-KW"/>
</dbReference>
<protein>
    <submittedName>
        <fullName evidence="3">Glycosyltransferase</fullName>
        <ecNumber evidence="3">2.4.-.-</ecNumber>
    </submittedName>
</protein>
<evidence type="ECO:0000259" key="2">
    <source>
        <dbReference type="Pfam" id="PF00534"/>
    </source>
</evidence>
<evidence type="ECO:0000256" key="1">
    <source>
        <dbReference type="SAM" id="Phobius"/>
    </source>
</evidence>
<accession>A0ABS9BVI3</accession>
<dbReference type="EC" id="2.4.-.-" evidence="3"/>
<reference evidence="3 4" key="1">
    <citation type="submission" date="2022-01" db="EMBL/GenBank/DDBJ databases">
        <title>Mariniradius saccharolyticus sp. nov., isolated from sediment of a river.</title>
        <authorList>
            <person name="Liu H."/>
        </authorList>
    </citation>
    <scope>NUCLEOTIDE SEQUENCE [LARGE SCALE GENOMIC DNA]</scope>
    <source>
        <strain evidence="3 4">RY-2</strain>
    </source>
</reference>
<keyword evidence="4" id="KW-1185">Reference proteome</keyword>
<keyword evidence="3" id="KW-0808">Transferase</keyword>
<dbReference type="PANTHER" id="PTHR12526:SF630">
    <property type="entry name" value="GLYCOSYLTRANSFERASE"/>
    <property type="match status" value="1"/>
</dbReference>
<keyword evidence="1" id="KW-0472">Membrane</keyword>
<evidence type="ECO:0000313" key="3">
    <source>
        <dbReference type="EMBL" id="MCF1751621.1"/>
    </source>
</evidence>
<organism evidence="3 4">
    <name type="scientific">Mariniradius sediminis</name>
    <dbReference type="NCBI Taxonomy" id="2909237"/>
    <lineage>
        <taxon>Bacteria</taxon>
        <taxon>Pseudomonadati</taxon>
        <taxon>Bacteroidota</taxon>
        <taxon>Cytophagia</taxon>
        <taxon>Cytophagales</taxon>
        <taxon>Cyclobacteriaceae</taxon>
        <taxon>Mariniradius</taxon>
    </lineage>
</organism>
<feature type="domain" description="Glycosyl transferase family 1" evidence="2">
    <location>
        <begin position="147"/>
        <end position="310"/>
    </location>
</feature>
<evidence type="ECO:0000313" key="4">
    <source>
        <dbReference type="Proteomes" id="UP001201449"/>
    </source>
</evidence>
<comment type="caution">
    <text evidence="3">The sequence shown here is derived from an EMBL/GenBank/DDBJ whole genome shotgun (WGS) entry which is preliminary data.</text>
</comment>
<sequence length="332" mass="37755">MANFLSQHFRVNLLIFNNQIDPQLFSQLNRAKIEIKILEGNLVQKLLAIRNFVRYSRPSVAISFLLTSNIIGGVFGKLLGIQNRFMGIRTNEIHGWKWYAQLVIHRFFATKTVFNNYSGANSFWQRGFYRQKSVVIQNGIKAPDLRKDYLNDSIGLKILTVARFVKEKDLLTAIEAVSITRNRWPQHKITYFIVGYGEQENLIKLKIKELGLGEVVNIVVNPDDLQSYFLDADLYLSTSINEGMPNTILEAMSYGLPIIATDVGDVSELVTTGSNGFVVMKRNIDGIVESISYFLREPSHLEKMGSRSRKIVESSFTVEKMGLAYIDIIESN</sequence>
<feature type="transmembrane region" description="Helical" evidence="1">
    <location>
        <begin position="60"/>
        <end position="79"/>
    </location>
</feature>
<gene>
    <name evidence="3" type="ORF">L0U89_11110</name>
</gene>
<dbReference type="RefSeq" id="WP_234861588.1">
    <property type="nucleotide sequence ID" value="NZ_JAKEVZ010000007.1"/>
</dbReference>
<keyword evidence="1" id="KW-1133">Transmembrane helix</keyword>
<dbReference type="PANTHER" id="PTHR12526">
    <property type="entry name" value="GLYCOSYLTRANSFERASE"/>
    <property type="match status" value="1"/>
</dbReference>
<proteinExistence type="predicted"/>